<dbReference type="EMBL" id="AOHX01000029">
    <property type="protein sequence ID" value="ELY46654.1"/>
    <property type="molecule type" value="Genomic_DNA"/>
</dbReference>
<dbReference type="AlphaFoldDB" id="L9WB13"/>
<gene>
    <name evidence="1" type="ORF">C495_06088</name>
</gene>
<evidence type="ECO:0000313" key="1">
    <source>
        <dbReference type="EMBL" id="ELY46654.1"/>
    </source>
</evidence>
<dbReference type="OrthoDB" id="195563at2157"/>
<dbReference type="Proteomes" id="UP000011661">
    <property type="component" value="Unassembled WGS sequence"/>
</dbReference>
<evidence type="ECO:0000313" key="2">
    <source>
        <dbReference type="Proteomes" id="UP000011661"/>
    </source>
</evidence>
<dbReference type="STRING" id="1230460.C495_06088"/>
<comment type="caution">
    <text evidence="1">The sequence shown here is derived from an EMBL/GenBank/DDBJ whole genome shotgun (WGS) entry which is preliminary data.</text>
</comment>
<accession>L9WB13</accession>
<name>L9WB13_9EURY</name>
<dbReference type="PATRIC" id="fig|1230460.4.peg.1233"/>
<protein>
    <submittedName>
        <fullName evidence="1">CopY family transcriptional repressor</fullName>
    </submittedName>
</protein>
<keyword evidence="2" id="KW-1185">Reference proteome</keyword>
<dbReference type="Gene3D" id="1.10.10.10">
    <property type="entry name" value="Winged helix-like DNA-binding domain superfamily/Winged helix DNA-binding domain"/>
    <property type="match status" value="1"/>
</dbReference>
<organism evidence="1 2">
    <name type="scientific">Natronorubrum sulfidifaciens JCM 14089</name>
    <dbReference type="NCBI Taxonomy" id="1230460"/>
    <lineage>
        <taxon>Archaea</taxon>
        <taxon>Methanobacteriati</taxon>
        <taxon>Methanobacteriota</taxon>
        <taxon>Stenosarchaea group</taxon>
        <taxon>Halobacteria</taxon>
        <taxon>Halobacteriales</taxon>
        <taxon>Natrialbaceae</taxon>
        <taxon>Natronorubrum</taxon>
    </lineage>
</organism>
<dbReference type="SUPFAM" id="SSF46785">
    <property type="entry name" value="Winged helix' DNA-binding domain"/>
    <property type="match status" value="1"/>
</dbReference>
<dbReference type="InterPro" id="IPR036390">
    <property type="entry name" value="WH_DNA-bd_sf"/>
</dbReference>
<dbReference type="InterPro" id="IPR036388">
    <property type="entry name" value="WH-like_DNA-bd_sf"/>
</dbReference>
<sequence>MPVHLDTHEPDVELTPGTAKSDIIAFLYDNTELGFKPKELEDHLELPHGTVTTTLTRLYNDGFIGKTRDSHYHALDHREDLHRYVASLDQLERIFEDKEYVGTPTEDVDEDELDAEITELEAELDDEHRE</sequence>
<dbReference type="eggNOG" id="arCOG02749">
    <property type="taxonomic scope" value="Archaea"/>
</dbReference>
<reference evidence="1 2" key="1">
    <citation type="journal article" date="2014" name="PLoS Genet.">
        <title>Phylogenetically driven sequencing of extremely halophilic archaea reveals strategies for static and dynamic osmo-response.</title>
        <authorList>
            <person name="Becker E.A."/>
            <person name="Seitzer P.M."/>
            <person name="Tritt A."/>
            <person name="Larsen D."/>
            <person name="Krusor M."/>
            <person name="Yao A.I."/>
            <person name="Wu D."/>
            <person name="Madern D."/>
            <person name="Eisen J.A."/>
            <person name="Darling A.E."/>
            <person name="Facciotti M.T."/>
        </authorList>
    </citation>
    <scope>NUCLEOTIDE SEQUENCE [LARGE SCALE GENOMIC DNA]</scope>
    <source>
        <strain evidence="1 2">JCM 14089</strain>
    </source>
</reference>
<proteinExistence type="predicted"/>